<keyword evidence="1" id="KW-1133">Transmembrane helix</keyword>
<comment type="caution">
    <text evidence="3">The sequence shown here is derived from an EMBL/GenBank/DDBJ whole genome shotgun (WGS) entry which is preliminary data.</text>
</comment>
<accession>A0A918XYN4</accession>
<dbReference type="Proteomes" id="UP000630353">
    <property type="component" value="Unassembled WGS sequence"/>
</dbReference>
<proteinExistence type="predicted"/>
<dbReference type="PANTHER" id="PTHR36698">
    <property type="entry name" value="BLL5892 PROTEIN"/>
    <property type="match status" value="1"/>
</dbReference>
<name>A0A918XYN4_9PROT</name>
<evidence type="ECO:0000313" key="4">
    <source>
        <dbReference type="Proteomes" id="UP000630353"/>
    </source>
</evidence>
<dbReference type="InterPro" id="IPR003399">
    <property type="entry name" value="Mce/MlaD"/>
</dbReference>
<feature type="transmembrane region" description="Helical" evidence="1">
    <location>
        <begin position="6"/>
        <end position="28"/>
    </location>
</feature>
<dbReference type="PANTHER" id="PTHR36698:SF2">
    <property type="entry name" value="MCE_MLAD DOMAIN-CONTAINING PROTEIN"/>
    <property type="match status" value="1"/>
</dbReference>
<dbReference type="AlphaFoldDB" id="A0A918XYN4"/>
<evidence type="ECO:0000256" key="1">
    <source>
        <dbReference type="SAM" id="Phobius"/>
    </source>
</evidence>
<dbReference type="Pfam" id="PF02470">
    <property type="entry name" value="MlaD"/>
    <property type="match status" value="1"/>
</dbReference>
<keyword evidence="4" id="KW-1185">Reference proteome</keyword>
<keyword evidence="1" id="KW-0812">Transmembrane</keyword>
<sequence>METRAGYVAVGAFVLLLFLGGLGLAVWFGDVRLDQEVRGYRIEFTGSVGGLSVGSPVRYRGVPVGSVTGIRIDPENVEKIQVDLEIDATVSIKTDMFATLESQGLTGVGFIQIQGGSRNSPELERTAGGPPPVIPSRASRLEKVFQSAPEIADQLTVLMVRLQGFFSEENRDSVTEILRNLAVLSSTLGRRTDDIEAAVIDGAAAASEVRAAMSDLVPLIRDLRRNFATIADEIAVTLAAARGTVTGVDVEIGKLSERLGETTERIGGTAAQLEALVAEARPGMRDFSNSGLYELTQFLIEARVLVGNLDRVVRQIDRDPSQFLFGRREGQVEAQ</sequence>
<protein>
    <submittedName>
        <fullName evidence="3">Mammalian cell entry protein</fullName>
    </submittedName>
</protein>
<evidence type="ECO:0000313" key="3">
    <source>
        <dbReference type="EMBL" id="GHD63750.1"/>
    </source>
</evidence>
<feature type="domain" description="Mce/MlaD" evidence="2">
    <location>
        <begin position="39"/>
        <end position="116"/>
    </location>
</feature>
<reference evidence="3" key="2">
    <citation type="submission" date="2020-09" db="EMBL/GenBank/DDBJ databases">
        <authorList>
            <person name="Sun Q."/>
            <person name="Kim S."/>
        </authorList>
    </citation>
    <scope>NUCLEOTIDE SEQUENCE</scope>
    <source>
        <strain evidence="3">KCTC 42651</strain>
    </source>
</reference>
<reference evidence="3" key="1">
    <citation type="journal article" date="2014" name="Int. J. Syst. Evol. Microbiol.">
        <title>Complete genome sequence of Corynebacterium casei LMG S-19264T (=DSM 44701T), isolated from a smear-ripened cheese.</title>
        <authorList>
            <consortium name="US DOE Joint Genome Institute (JGI-PGF)"/>
            <person name="Walter F."/>
            <person name="Albersmeier A."/>
            <person name="Kalinowski J."/>
            <person name="Ruckert C."/>
        </authorList>
    </citation>
    <scope>NUCLEOTIDE SEQUENCE</scope>
    <source>
        <strain evidence="3">KCTC 42651</strain>
    </source>
</reference>
<keyword evidence="1" id="KW-0472">Membrane</keyword>
<dbReference type="EMBL" id="BMZS01000017">
    <property type="protein sequence ID" value="GHD63750.1"/>
    <property type="molecule type" value="Genomic_DNA"/>
</dbReference>
<organism evidence="3 4">
    <name type="scientific">Thalassobaculum fulvum</name>
    <dbReference type="NCBI Taxonomy" id="1633335"/>
    <lineage>
        <taxon>Bacteria</taxon>
        <taxon>Pseudomonadati</taxon>
        <taxon>Pseudomonadota</taxon>
        <taxon>Alphaproteobacteria</taxon>
        <taxon>Rhodospirillales</taxon>
        <taxon>Thalassobaculaceae</taxon>
        <taxon>Thalassobaculum</taxon>
    </lineage>
</organism>
<evidence type="ECO:0000259" key="2">
    <source>
        <dbReference type="Pfam" id="PF02470"/>
    </source>
</evidence>
<dbReference type="RefSeq" id="WP_189995740.1">
    <property type="nucleotide sequence ID" value="NZ_BMZS01000017.1"/>
</dbReference>
<gene>
    <name evidence="3" type="ORF">GCM10017083_54540</name>
</gene>